<evidence type="ECO:0000259" key="2">
    <source>
        <dbReference type="PROSITE" id="PS50181"/>
    </source>
</evidence>
<protein>
    <recommendedName>
        <fullName evidence="2">F-box domain-containing protein</fullName>
    </recommendedName>
</protein>
<feature type="compositionally biased region" description="Low complexity" evidence="1">
    <location>
        <begin position="35"/>
        <end position="47"/>
    </location>
</feature>
<comment type="caution">
    <text evidence="3">The sequence shown here is derived from an EMBL/GenBank/DDBJ whole genome shotgun (WGS) entry which is preliminary data.</text>
</comment>
<feature type="domain" description="F-box" evidence="2">
    <location>
        <begin position="356"/>
        <end position="402"/>
    </location>
</feature>
<dbReference type="Gene3D" id="3.40.1000.30">
    <property type="match status" value="1"/>
</dbReference>
<dbReference type="PANTHER" id="PTHR47602">
    <property type="entry name" value="F-BOX PROTEIN SKIP22"/>
    <property type="match status" value="1"/>
</dbReference>
<dbReference type="PROSITE" id="PS50181">
    <property type="entry name" value="FBOX"/>
    <property type="match status" value="1"/>
</dbReference>
<dbReference type="CDD" id="cd22165">
    <property type="entry name" value="F-box_AtSKIP22-like"/>
    <property type="match status" value="1"/>
</dbReference>
<accession>A0AAN7GSX1</accession>
<dbReference type="SMART" id="SM00256">
    <property type="entry name" value="FBOX"/>
    <property type="match status" value="1"/>
</dbReference>
<dbReference type="SUPFAM" id="SSF81383">
    <property type="entry name" value="F-box domain"/>
    <property type="match status" value="1"/>
</dbReference>
<dbReference type="Proteomes" id="UP001345219">
    <property type="component" value="Chromosome 1"/>
</dbReference>
<dbReference type="EMBL" id="JAXIOK010000023">
    <property type="protein sequence ID" value="KAK4743309.1"/>
    <property type="molecule type" value="Genomic_DNA"/>
</dbReference>
<feature type="compositionally biased region" description="Polar residues" evidence="1">
    <location>
        <begin position="55"/>
        <end position="64"/>
    </location>
</feature>
<dbReference type="InterPro" id="IPR036047">
    <property type="entry name" value="F-box-like_dom_sf"/>
</dbReference>
<feature type="region of interest" description="Disordered" evidence="1">
    <location>
        <begin position="31"/>
        <end position="65"/>
    </location>
</feature>
<name>A0AAN7GSX1_9MYRT</name>
<keyword evidence="4" id="KW-1185">Reference proteome</keyword>
<dbReference type="PANTHER" id="PTHR47602:SF2">
    <property type="entry name" value="F-BOX PROTEIN SKIP22"/>
    <property type="match status" value="1"/>
</dbReference>
<proteinExistence type="predicted"/>
<evidence type="ECO:0000313" key="4">
    <source>
        <dbReference type="Proteomes" id="UP001345219"/>
    </source>
</evidence>
<dbReference type="InterPro" id="IPR001810">
    <property type="entry name" value="F-box_dom"/>
</dbReference>
<evidence type="ECO:0000313" key="3">
    <source>
        <dbReference type="EMBL" id="KAK4743309.1"/>
    </source>
</evidence>
<sequence length="512" mass="57173">MKLRLRSLETRETLKLDVPDNCTLHHLKQTLASRSTPTPSVSSVSVSLNRRDELGSSSSNQGDSLQALGITSGDLIYYSISPNSFSLPPQRVIPALAPSSSVRETPHSVESEQGNAHSVDLDVMEVDSSVKEEKLGGQSLDLDMTDVDGKGEEEEHFQGGLKGDDSNSEYTEFDVYKQSVPYFMRVILREELGNDEVEHGLVVVAIHAVMLESGFVGFNSVTRARVDSSHLLDRWPPAAFTVSLFYTLPELLADGSNEVETVVLKFQSIGHYLTVYGSLARGKSGLHRICLDEYRFVPTIHLMWANCDKKDVAGHGEGKTSSYSDGEVFEFWKIVKDGLALPLLIDLSERANLPLPSCFMCLPADLKLQILELLDADDLLQVALVCSELRYLSSHNDLWKQKFVSEFKDVKEMQGAPNWKLLYMTYMKRRRDKDTMIRMSLQVERPIRAIRPYLLGGIWGDRGPLRMPGLIGGDHDWLPASGFPFTMRQSPFPRLQNCITFGPNCSLGGLNR</sequence>
<reference evidence="3 4" key="1">
    <citation type="journal article" date="2023" name="Hortic Res">
        <title>Pangenome of water caltrop reveals structural variations and asymmetric subgenome divergence after allopolyploidization.</title>
        <authorList>
            <person name="Zhang X."/>
            <person name="Chen Y."/>
            <person name="Wang L."/>
            <person name="Yuan Y."/>
            <person name="Fang M."/>
            <person name="Shi L."/>
            <person name="Lu R."/>
            <person name="Comes H.P."/>
            <person name="Ma Y."/>
            <person name="Chen Y."/>
            <person name="Huang G."/>
            <person name="Zhou Y."/>
            <person name="Zheng Z."/>
            <person name="Qiu Y."/>
        </authorList>
    </citation>
    <scope>NUCLEOTIDE SEQUENCE [LARGE SCALE GENOMIC DNA]</scope>
    <source>
        <tissue evidence="3">Roots</tissue>
    </source>
</reference>
<evidence type="ECO:0000256" key="1">
    <source>
        <dbReference type="SAM" id="MobiDB-lite"/>
    </source>
</evidence>
<dbReference type="Gene3D" id="1.20.1280.50">
    <property type="match status" value="1"/>
</dbReference>
<dbReference type="Pfam" id="PF12937">
    <property type="entry name" value="F-box-like"/>
    <property type="match status" value="1"/>
</dbReference>
<dbReference type="AlphaFoldDB" id="A0AAN7GSX1"/>
<organism evidence="3 4">
    <name type="scientific">Trapa incisa</name>
    <dbReference type="NCBI Taxonomy" id="236973"/>
    <lineage>
        <taxon>Eukaryota</taxon>
        <taxon>Viridiplantae</taxon>
        <taxon>Streptophyta</taxon>
        <taxon>Embryophyta</taxon>
        <taxon>Tracheophyta</taxon>
        <taxon>Spermatophyta</taxon>
        <taxon>Magnoliopsida</taxon>
        <taxon>eudicotyledons</taxon>
        <taxon>Gunneridae</taxon>
        <taxon>Pentapetalae</taxon>
        <taxon>rosids</taxon>
        <taxon>malvids</taxon>
        <taxon>Myrtales</taxon>
        <taxon>Lythraceae</taxon>
        <taxon>Trapa</taxon>
    </lineage>
</organism>
<gene>
    <name evidence="3" type="ORF">SAY87_001310</name>
</gene>